<sequence length="117" mass="13499">MDQCLKVLDKEEELAMEVPIPCNIKEMDNGVRTRMEELSLHQKIEVSCPLLEIQHENLMPYPEPSAETDADDYQIHVLINVVIDQMIEMNVVIEQMIAIDELQLIIVHSQPKCVFLV</sequence>
<evidence type="ECO:0000313" key="2">
    <source>
        <dbReference type="WBParaSite" id="nRc.2.0.1.t00758-RA"/>
    </source>
</evidence>
<keyword evidence="1" id="KW-1185">Reference proteome</keyword>
<dbReference type="Proteomes" id="UP000887565">
    <property type="component" value="Unplaced"/>
</dbReference>
<protein>
    <submittedName>
        <fullName evidence="2">Uncharacterized protein</fullName>
    </submittedName>
</protein>
<proteinExistence type="predicted"/>
<reference evidence="2" key="1">
    <citation type="submission" date="2022-11" db="UniProtKB">
        <authorList>
            <consortium name="WormBaseParasite"/>
        </authorList>
    </citation>
    <scope>IDENTIFICATION</scope>
</reference>
<dbReference type="WBParaSite" id="nRc.2.0.1.t00758-RA">
    <property type="protein sequence ID" value="nRc.2.0.1.t00758-RA"/>
    <property type="gene ID" value="nRc.2.0.1.g00758"/>
</dbReference>
<evidence type="ECO:0000313" key="1">
    <source>
        <dbReference type="Proteomes" id="UP000887565"/>
    </source>
</evidence>
<dbReference type="AlphaFoldDB" id="A0A915HGL3"/>
<accession>A0A915HGL3</accession>
<name>A0A915HGL3_ROMCU</name>
<organism evidence="1 2">
    <name type="scientific">Romanomermis culicivorax</name>
    <name type="common">Nematode worm</name>
    <dbReference type="NCBI Taxonomy" id="13658"/>
    <lineage>
        <taxon>Eukaryota</taxon>
        <taxon>Metazoa</taxon>
        <taxon>Ecdysozoa</taxon>
        <taxon>Nematoda</taxon>
        <taxon>Enoplea</taxon>
        <taxon>Dorylaimia</taxon>
        <taxon>Mermithida</taxon>
        <taxon>Mermithoidea</taxon>
        <taxon>Mermithidae</taxon>
        <taxon>Romanomermis</taxon>
    </lineage>
</organism>